<dbReference type="EMBL" id="BAABIE010000006">
    <property type="protein sequence ID" value="GAA4746749.1"/>
    <property type="molecule type" value="Genomic_DNA"/>
</dbReference>
<keyword evidence="2" id="KW-1185">Reference proteome</keyword>
<protein>
    <submittedName>
        <fullName evidence="1">Uncharacterized protein</fullName>
    </submittedName>
</protein>
<comment type="caution">
    <text evidence="1">The sequence shown here is derived from an EMBL/GenBank/DDBJ whole genome shotgun (WGS) entry which is preliminary data.</text>
</comment>
<dbReference type="Proteomes" id="UP001500822">
    <property type="component" value="Unassembled WGS sequence"/>
</dbReference>
<accession>A0ABP8Z544</accession>
<name>A0ABP8Z544_9ACTN</name>
<sequence length="141" mass="14774">MVRKWWRKSRVPRDVEVELVGARILARCEDEAAAASSVLAQAAIEGADELLLRHVAVVPGEAVEEFVRRCAVDGYVRAPALPSDPVAPDGAVAVAVARLQKIDARSVSAERALLSSMTARSGGAFGGWAVLAPGSVATVTE</sequence>
<organism evidence="1 2">
    <name type="scientific">Gordonia alkaliphila</name>
    <dbReference type="NCBI Taxonomy" id="1053547"/>
    <lineage>
        <taxon>Bacteria</taxon>
        <taxon>Bacillati</taxon>
        <taxon>Actinomycetota</taxon>
        <taxon>Actinomycetes</taxon>
        <taxon>Mycobacteriales</taxon>
        <taxon>Gordoniaceae</taxon>
        <taxon>Gordonia</taxon>
    </lineage>
</organism>
<proteinExistence type="predicted"/>
<dbReference type="RefSeq" id="WP_345313071.1">
    <property type="nucleotide sequence ID" value="NZ_BAABIE010000006.1"/>
</dbReference>
<gene>
    <name evidence="1" type="ORF">GCM10023217_15680</name>
</gene>
<evidence type="ECO:0000313" key="1">
    <source>
        <dbReference type="EMBL" id="GAA4746749.1"/>
    </source>
</evidence>
<evidence type="ECO:0000313" key="2">
    <source>
        <dbReference type="Proteomes" id="UP001500822"/>
    </source>
</evidence>
<reference evidence="2" key="1">
    <citation type="journal article" date="2019" name="Int. J. Syst. Evol. Microbiol.">
        <title>The Global Catalogue of Microorganisms (GCM) 10K type strain sequencing project: providing services to taxonomists for standard genome sequencing and annotation.</title>
        <authorList>
            <consortium name="The Broad Institute Genomics Platform"/>
            <consortium name="The Broad Institute Genome Sequencing Center for Infectious Disease"/>
            <person name="Wu L."/>
            <person name="Ma J."/>
        </authorList>
    </citation>
    <scope>NUCLEOTIDE SEQUENCE [LARGE SCALE GENOMIC DNA]</scope>
    <source>
        <strain evidence="2">JCM 18077</strain>
    </source>
</reference>